<dbReference type="AlphaFoldDB" id="A0A0C3FTV6"/>
<reference evidence="1 2" key="1">
    <citation type="submission" date="2014-04" db="EMBL/GenBank/DDBJ databases">
        <authorList>
            <consortium name="DOE Joint Genome Institute"/>
            <person name="Kuo A."/>
            <person name="Tarkka M."/>
            <person name="Buscot F."/>
            <person name="Kohler A."/>
            <person name="Nagy L.G."/>
            <person name="Floudas D."/>
            <person name="Copeland A."/>
            <person name="Barry K.W."/>
            <person name="Cichocki N."/>
            <person name="Veneault-Fourrey C."/>
            <person name="LaButti K."/>
            <person name="Lindquist E.A."/>
            <person name="Lipzen A."/>
            <person name="Lundell T."/>
            <person name="Morin E."/>
            <person name="Murat C."/>
            <person name="Sun H."/>
            <person name="Tunlid A."/>
            <person name="Henrissat B."/>
            <person name="Grigoriev I.V."/>
            <person name="Hibbett D.S."/>
            <person name="Martin F."/>
            <person name="Nordberg H.P."/>
            <person name="Cantor M.N."/>
            <person name="Hua S.X."/>
        </authorList>
    </citation>
    <scope>NUCLEOTIDE SEQUENCE [LARGE SCALE GENOMIC DNA]</scope>
    <source>
        <strain evidence="1 2">F 1598</strain>
    </source>
</reference>
<accession>A0A0C3FTV6</accession>
<organism evidence="1 2">
    <name type="scientific">Piloderma croceum (strain F 1598)</name>
    <dbReference type="NCBI Taxonomy" id="765440"/>
    <lineage>
        <taxon>Eukaryota</taxon>
        <taxon>Fungi</taxon>
        <taxon>Dikarya</taxon>
        <taxon>Basidiomycota</taxon>
        <taxon>Agaricomycotina</taxon>
        <taxon>Agaricomycetes</taxon>
        <taxon>Agaricomycetidae</taxon>
        <taxon>Atheliales</taxon>
        <taxon>Atheliaceae</taxon>
        <taxon>Piloderma</taxon>
    </lineage>
</organism>
<keyword evidence="2" id="KW-1185">Reference proteome</keyword>
<proteinExistence type="predicted"/>
<dbReference type="HOGENOM" id="CLU_2655347_0_0_1"/>
<dbReference type="InParanoid" id="A0A0C3FTV6"/>
<sequence length="76" mass="8611">MVSGNVLIWANKGRMVNRVHASSNGICLVRDKTPGQPVPTFIYQTRRCMWYGTLPFACFYGLIRFLSAERLLLSST</sequence>
<reference evidence="2" key="2">
    <citation type="submission" date="2015-01" db="EMBL/GenBank/DDBJ databases">
        <title>Evolutionary Origins and Diversification of the Mycorrhizal Mutualists.</title>
        <authorList>
            <consortium name="DOE Joint Genome Institute"/>
            <consortium name="Mycorrhizal Genomics Consortium"/>
            <person name="Kohler A."/>
            <person name="Kuo A."/>
            <person name="Nagy L.G."/>
            <person name="Floudas D."/>
            <person name="Copeland A."/>
            <person name="Barry K.W."/>
            <person name="Cichocki N."/>
            <person name="Veneault-Fourrey C."/>
            <person name="LaButti K."/>
            <person name="Lindquist E.A."/>
            <person name="Lipzen A."/>
            <person name="Lundell T."/>
            <person name="Morin E."/>
            <person name="Murat C."/>
            <person name="Riley R."/>
            <person name="Ohm R."/>
            <person name="Sun H."/>
            <person name="Tunlid A."/>
            <person name="Henrissat B."/>
            <person name="Grigoriev I.V."/>
            <person name="Hibbett D.S."/>
            <person name="Martin F."/>
        </authorList>
    </citation>
    <scope>NUCLEOTIDE SEQUENCE [LARGE SCALE GENOMIC DNA]</scope>
    <source>
        <strain evidence="2">F 1598</strain>
    </source>
</reference>
<dbReference type="EMBL" id="KN832978">
    <property type="protein sequence ID" value="KIM87790.1"/>
    <property type="molecule type" value="Genomic_DNA"/>
</dbReference>
<evidence type="ECO:0000313" key="2">
    <source>
        <dbReference type="Proteomes" id="UP000054166"/>
    </source>
</evidence>
<protein>
    <submittedName>
        <fullName evidence="1">Uncharacterized protein</fullName>
    </submittedName>
</protein>
<name>A0A0C3FTV6_PILCF</name>
<gene>
    <name evidence="1" type="ORF">PILCRDRAFT_261407</name>
</gene>
<dbReference type="Proteomes" id="UP000054166">
    <property type="component" value="Unassembled WGS sequence"/>
</dbReference>
<evidence type="ECO:0000313" key="1">
    <source>
        <dbReference type="EMBL" id="KIM87790.1"/>
    </source>
</evidence>